<dbReference type="EnsemblPlants" id="Pp3c5_14110V3.2">
    <property type="protein sequence ID" value="PAC:32954140.CDS.1"/>
    <property type="gene ID" value="Pp3c5_14110"/>
</dbReference>
<organism evidence="2">
    <name type="scientific">Physcomitrium patens</name>
    <name type="common">Spreading-leaved earth moss</name>
    <name type="synonym">Physcomitrella patens</name>
    <dbReference type="NCBI Taxonomy" id="3218"/>
    <lineage>
        <taxon>Eukaryota</taxon>
        <taxon>Viridiplantae</taxon>
        <taxon>Streptophyta</taxon>
        <taxon>Embryophyta</taxon>
        <taxon>Bryophyta</taxon>
        <taxon>Bryophytina</taxon>
        <taxon>Bryopsida</taxon>
        <taxon>Funariidae</taxon>
        <taxon>Funariales</taxon>
        <taxon>Funariaceae</taxon>
        <taxon>Physcomitrium</taxon>
    </lineage>
</organism>
<feature type="compositionally biased region" description="Basic and acidic residues" evidence="1">
    <location>
        <begin position="71"/>
        <end position="93"/>
    </location>
</feature>
<dbReference type="Gramene" id="Pp3c5_14110V3.1">
    <property type="protein sequence ID" value="PAC:32954139.CDS.1"/>
    <property type="gene ID" value="Pp3c5_14110"/>
</dbReference>
<dbReference type="EMBL" id="ABEU02000005">
    <property type="protein sequence ID" value="PNR53973.1"/>
    <property type="molecule type" value="Genomic_DNA"/>
</dbReference>
<evidence type="ECO:0000313" key="4">
    <source>
        <dbReference type="Proteomes" id="UP000006727"/>
    </source>
</evidence>
<keyword evidence="4" id="KW-1185">Reference proteome</keyword>
<dbReference type="Gramene" id="Pp3c5_14110V3.5">
    <property type="protein sequence ID" value="PAC:32954143.CDS.1"/>
    <property type="gene ID" value="Pp3c5_14110"/>
</dbReference>
<name>A0A2K1KJN9_PHYPA</name>
<dbReference type="EnsemblPlants" id="Pp3c5_14110V3.6">
    <property type="protein sequence ID" value="PAC:32954144.CDS.1"/>
    <property type="gene ID" value="Pp3c5_14110"/>
</dbReference>
<reference evidence="2 4" key="1">
    <citation type="journal article" date="2008" name="Science">
        <title>The Physcomitrella genome reveals evolutionary insights into the conquest of land by plants.</title>
        <authorList>
            <person name="Rensing S."/>
            <person name="Lang D."/>
            <person name="Zimmer A."/>
            <person name="Terry A."/>
            <person name="Salamov A."/>
            <person name="Shapiro H."/>
            <person name="Nishiyama T."/>
            <person name="Perroud P.-F."/>
            <person name="Lindquist E."/>
            <person name="Kamisugi Y."/>
            <person name="Tanahashi T."/>
            <person name="Sakakibara K."/>
            <person name="Fujita T."/>
            <person name="Oishi K."/>
            <person name="Shin-I T."/>
            <person name="Kuroki Y."/>
            <person name="Toyoda A."/>
            <person name="Suzuki Y."/>
            <person name="Hashimoto A."/>
            <person name="Yamaguchi K."/>
            <person name="Sugano A."/>
            <person name="Kohara Y."/>
            <person name="Fujiyama A."/>
            <person name="Anterola A."/>
            <person name="Aoki S."/>
            <person name="Ashton N."/>
            <person name="Barbazuk W.B."/>
            <person name="Barker E."/>
            <person name="Bennetzen J."/>
            <person name="Bezanilla M."/>
            <person name="Blankenship R."/>
            <person name="Cho S.H."/>
            <person name="Dutcher S."/>
            <person name="Estelle M."/>
            <person name="Fawcett J.A."/>
            <person name="Gundlach H."/>
            <person name="Hanada K."/>
            <person name="Heyl A."/>
            <person name="Hicks K.A."/>
            <person name="Hugh J."/>
            <person name="Lohr M."/>
            <person name="Mayer K."/>
            <person name="Melkozernov A."/>
            <person name="Murata T."/>
            <person name="Nelson D."/>
            <person name="Pils B."/>
            <person name="Prigge M."/>
            <person name="Reiss B."/>
            <person name="Renner T."/>
            <person name="Rombauts S."/>
            <person name="Rushton P."/>
            <person name="Sanderfoot A."/>
            <person name="Schween G."/>
            <person name="Shiu S.-H."/>
            <person name="Stueber K."/>
            <person name="Theodoulou F.L."/>
            <person name="Tu H."/>
            <person name="Van de Peer Y."/>
            <person name="Verrier P.J."/>
            <person name="Waters E."/>
            <person name="Wood A."/>
            <person name="Yang L."/>
            <person name="Cove D."/>
            <person name="Cuming A."/>
            <person name="Hasebe M."/>
            <person name="Lucas S."/>
            <person name="Mishler D.B."/>
            <person name="Reski R."/>
            <person name="Grigoriev I."/>
            <person name="Quatrano R.S."/>
            <person name="Boore J.L."/>
        </authorList>
    </citation>
    <scope>NUCLEOTIDE SEQUENCE [LARGE SCALE GENOMIC DNA]</scope>
    <source>
        <strain evidence="3 4">cv. Gransden 2004</strain>
    </source>
</reference>
<dbReference type="EnsemblPlants" id="Pp3c5_14110V3.4">
    <property type="protein sequence ID" value="PAC:32954142.CDS.1"/>
    <property type="gene ID" value="Pp3c5_14110"/>
</dbReference>
<protein>
    <submittedName>
        <fullName evidence="2 3">Uncharacterized protein</fullName>
    </submittedName>
</protein>
<dbReference type="Proteomes" id="UP000006727">
    <property type="component" value="Chromosome 5"/>
</dbReference>
<evidence type="ECO:0000313" key="3">
    <source>
        <dbReference type="EnsemblPlants" id="PAC:32954139.CDS.1"/>
    </source>
</evidence>
<accession>A0A2K1KJN9</accession>
<feature type="region of interest" description="Disordered" evidence="1">
    <location>
        <begin position="128"/>
        <end position="152"/>
    </location>
</feature>
<dbReference type="EnsemblPlants" id="Pp3c5_14110V3.1">
    <property type="protein sequence ID" value="PAC:32954139.CDS.1"/>
    <property type="gene ID" value="Pp3c5_14110"/>
</dbReference>
<evidence type="ECO:0000256" key="1">
    <source>
        <dbReference type="SAM" id="MobiDB-lite"/>
    </source>
</evidence>
<reference evidence="3" key="3">
    <citation type="submission" date="2020-12" db="UniProtKB">
        <authorList>
            <consortium name="EnsemblPlants"/>
        </authorList>
    </citation>
    <scope>IDENTIFICATION</scope>
</reference>
<feature type="compositionally biased region" description="Basic and acidic residues" evidence="1">
    <location>
        <begin position="29"/>
        <end position="44"/>
    </location>
</feature>
<sequence length="152" mass="16679">MGRIGVSQSPPPFVTKFRDASFGAAFRPDAADSKRGDAPREVTRAHGVSGSPKRRHGKPCKEDAPNDLDCGDEKRRSVRQRDESGGPGRDRSRVWQPAPHPILADSLAQIFFWLFVCVCFLVASLESEPSSPCHSSPLKRYPPRLLRPGGTS</sequence>
<feature type="region of interest" description="Disordered" evidence="1">
    <location>
        <begin position="25"/>
        <end position="96"/>
    </location>
</feature>
<dbReference type="EnsemblPlants" id="Pp3c5_14110V3.3">
    <property type="protein sequence ID" value="PAC:32954141.CDS.1"/>
    <property type="gene ID" value="Pp3c5_14110"/>
</dbReference>
<dbReference type="Gramene" id="Pp3c5_14110V3.2">
    <property type="protein sequence ID" value="PAC:32954140.CDS.1"/>
    <property type="gene ID" value="Pp3c5_14110"/>
</dbReference>
<reference evidence="2 4" key="2">
    <citation type="journal article" date="2018" name="Plant J.">
        <title>The Physcomitrella patens chromosome-scale assembly reveals moss genome structure and evolution.</title>
        <authorList>
            <person name="Lang D."/>
            <person name="Ullrich K.K."/>
            <person name="Murat F."/>
            <person name="Fuchs J."/>
            <person name="Jenkins J."/>
            <person name="Haas F.B."/>
            <person name="Piednoel M."/>
            <person name="Gundlach H."/>
            <person name="Van Bel M."/>
            <person name="Meyberg R."/>
            <person name="Vives C."/>
            <person name="Morata J."/>
            <person name="Symeonidi A."/>
            <person name="Hiss M."/>
            <person name="Muchero W."/>
            <person name="Kamisugi Y."/>
            <person name="Saleh O."/>
            <person name="Blanc G."/>
            <person name="Decker E.L."/>
            <person name="van Gessel N."/>
            <person name="Grimwood J."/>
            <person name="Hayes R.D."/>
            <person name="Graham S.W."/>
            <person name="Gunter L.E."/>
            <person name="McDaniel S.F."/>
            <person name="Hoernstein S.N.W."/>
            <person name="Larsson A."/>
            <person name="Li F.W."/>
            <person name="Perroud P.F."/>
            <person name="Phillips J."/>
            <person name="Ranjan P."/>
            <person name="Rokshar D.S."/>
            <person name="Rothfels C.J."/>
            <person name="Schneider L."/>
            <person name="Shu S."/>
            <person name="Stevenson D.W."/>
            <person name="Thummler F."/>
            <person name="Tillich M."/>
            <person name="Villarreal Aguilar J.C."/>
            <person name="Widiez T."/>
            <person name="Wong G.K."/>
            <person name="Wymore A."/>
            <person name="Zhang Y."/>
            <person name="Zimmer A.D."/>
            <person name="Quatrano R.S."/>
            <person name="Mayer K.F.X."/>
            <person name="Goodstein D."/>
            <person name="Casacuberta J.M."/>
            <person name="Vandepoele K."/>
            <person name="Reski R."/>
            <person name="Cuming A.C."/>
            <person name="Tuskan G.A."/>
            <person name="Maumus F."/>
            <person name="Salse J."/>
            <person name="Schmutz J."/>
            <person name="Rensing S.A."/>
        </authorList>
    </citation>
    <scope>NUCLEOTIDE SEQUENCE [LARGE SCALE GENOMIC DNA]</scope>
    <source>
        <strain evidence="3 4">cv. Gransden 2004</strain>
    </source>
</reference>
<dbReference type="AlphaFoldDB" id="A0A2K1KJN9"/>
<dbReference type="EnsemblPlants" id="Pp3c5_14110V3.5">
    <property type="protein sequence ID" value="PAC:32954143.CDS.1"/>
    <property type="gene ID" value="Pp3c5_14110"/>
</dbReference>
<gene>
    <name evidence="2" type="ORF">PHYPA_007649</name>
</gene>
<evidence type="ECO:0000313" key="2">
    <source>
        <dbReference type="EMBL" id="PNR53973.1"/>
    </source>
</evidence>
<dbReference type="InParanoid" id="A0A2K1KJN9"/>
<dbReference type="Gramene" id="Pp3c5_14110V3.4">
    <property type="protein sequence ID" value="PAC:32954142.CDS.1"/>
    <property type="gene ID" value="Pp3c5_14110"/>
</dbReference>
<proteinExistence type="predicted"/>
<dbReference type="Gramene" id="Pp3c5_14110V3.6">
    <property type="protein sequence ID" value="PAC:32954144.CDS.1"/>
    <property type="gene ID" value="Pp3c5_14110"/>
</dbReference>
<dbReference type="Gramene" id="Pp3c5_14110V3.3">
    <property type="protein sequence ID" value="PAC:32954141.CDS.1"/>
    <property type="gene ID" value="Pp3c5_14110"/>
</dbReference>